<feature type="compositionally biased region" description="Basic and acidic residues" evidence="6">
    <location>
        <begin position="86"/>
        <end position="103"/>
    </location>
</feature>
<comment type="subcellular location">
    <subcellularLocation>
        <location evidence="1">Membrane</location>
        <topology evidence="1">Multi-pass membrane protein</topology>
    </subcellularLocation>
</comment>
<dbReference type="GO" id="GO:0010961">
    <property type="term" value="P:intracellular magnesium ion homeostasis"/>
    <property type="evidence" value="ECO:0007669"/>
    <property type="project" value="TreeGrafter"/>
</dbReference>
<feature type="compositionally biased region" description="Polar residues" evidence="6">
    <location>
        <begin position="409"/>
        <end position="421"/>
    </location>
</feature>
<gene>
    <name evidence="8" type="primary">MNR2_4</name>
    <name evidence="8" type="ORF">GGH94_004081</name>
</gene>
<accession>A0A9W8IL18</accession>
<dbReference type="Pfam" id="PF01544">
    <property type="entry name" value="CorA"/>
    <property type="match status" value="2"/>
</dbReference>
<evidence type="ECO:0000313" key="9">
    <source>
        <dbReference type="Proteomes" id="UP001140074"/>
    </source>
</evidence>
<keyword evidence="5 7" id="KW-0472">Membrane</keyword>
<feature type="region of interest" description="Disordered" evidence="6">
    <location>
        <begin position="700"/>
        <end position="742"/>
    </location>
</feature>
<dbReference type="Gene3D" id="1.20.58.340">
    <property type="entry name" value="Magnesium transport protein CorA, transmembrane region"/>
    <property type="match status" value="2"/>
</dbReference>
<dbReference type="GO" id="GO:0015095">
    <property type="term" value="F:magnesium ion transmembrane transporter activity"/>
    <property type="evidence" value="ECO:0007669"/>
    <property type="project" value="InterPro"/>
</dbReference>
<organism evidence="8 9">
    <name type="scientific">Coemansia aciculifera</name>
    <dbReference type="NCBI Taxonomy" id="417176"/>
    <lineage>
        <taxon>Eukaryota</taxon>
        <taxon>Fungi</taxon>
        <taxon>Fungi incertae sedis</taxon>
        <taxon>Zoopagomycota</taxon>
        <taxon>Kickxellomycotina</taxon>
        <taxon>Kickxellomycetes</taxon>
        <taxon>Kickxellales</taxon>
        <taxon>Kickxellaceae</taxon>
        <taxon>Coemansia</taxon>
    </lineage>
</organism>
<dbReference type="AlphaFoldDB" id="A0A9W8IL18"/>
<feature type="compositionally biased region" description="Acidic residues" evidence="6">
    <location>
        <begin position="555"/>
        <end position="579"/>
    </location>
</feature>
<evidence type="ECO:0000256" key="4">
    <source>
        <dbReference type="ARBA" id="ARBA00022989"/>
    </source>
</evidence>
<evidence type="ECO:0000313" key="8">
    <source>
        <dbReference type="EMBL" id="KAJ2862747.1"/>
    </source>
</evidence>
<dbReference type="SUPFAM" id="SSF144083">
    <property type="entry name" value="Magnesium transport protein CorA, transmembrane region"/>
    <property type="match status" value="1"/>
</dbReference>
<feature type="transmembrane region" description="Helical" evidence="7">
    <location>
        <begin position="1096"/>
        <end position="1115"/>
    </location>
</feature>
<feature type="region of interest" description="Disordered" evidence="6">
    <location>
        <begin position="398"/>
        <end position="427"/>
    </location>
</feature>
<dbReference type="InterPro" id="IPR045863">
    <property type="entry name" value="CorA_TM1_TM2"/>
</dbReference>
<comment type="similarity">
    <text evidence="2">Belongs to the CorA metal ion transporter (MIT) (TC 1.A.35) family.</text>
</comment>
<keyword evidence="3 7" id="KW-0812">Transmembrane</keyword>
<dbReference type="GO" id="GO:0016020">
    <property type="term" value="C:membrane"/>
    <property type="evidence" value="ECO:0007669"/>
    <property type="project" value="UniProtKB-SubCell"/>
</dbReference>
<evidence type="ECO:0000256" key="1">
    <source>
        <dbReference type="ARBA" id="ARBA00004141"/>
    </source>
</evidence>
<evidence type="ECO:0000256" key="7">
    <source>
        <dbReference type="SAM" id="Phobius"/>
    </source>
</evidence>
<feature type="region of interest" description="Disordered" evidence="6">
    <location>
        <begin position="648"/>
        <end position="667"/>
    </location>
</feature>
<keyword evidence="4 7" id="KW-1133">Transmembrane helix</keyword>
<dbReference type="Proteomes" id="UP001140074">
    <property type="component" value="Unassembled WGS sequence"/>
</dbReference>
<dbReference type="EMBL" id="JANBUY010000153">
    <property type="protein sequence ID" value="KAJ2862747.1"/>
    <property type="molecule type" value="Genomic_DNA"/>
</dbReference>
<sequence length="1154" mass="126711">MVKSGRSSSKRKSGRSANRQVHPALAHSQSDRTADTTGGHSGSSRLYPCQGNGSETGETESLGHAYPDIASPASPIKERQQHRFLERQMSDHQVGDITRDRGTSEGFAPGHLRRRRSIDSYRSRSGSENPNLASIISHYMHGIDAESTTGMLAARYYGNMAQIPEDADRLPRPMNSTLPLVSLSVMNGGRNLRTQSPHDSDESSQRRQSRFIRSRADTEGALLGLSSVSVPVANADQSMLLDENQSLPAAEGPFAETTWHQLDSSDIAAVAYKDRTPIDMAPEQATSSSVAAKPAPATDGMAEVMPIIHTPPRPEIVAEPSSAEFAHPGNGLTGVQALPPDMLSYLMPPRPDVLPAAGLEEQKPDMTTRSFMAAPTAASSSMRRLSLGSCAFAEPNERMDGLGVRTDSRQSSQAHSGSRKQQMGAIQYKPAATTKKTAIARGAPGLSYMFSPTISASRPSSVIGMTAPPTSMLPPREAYAAVAEGHHSMLQLPVSGSPKSVTPPEGSQLHIVRHQCESGEATAGANPSAGMFTHKAERKKYGSINIGALEQFLEEGEVQDSTSDDDSCDNDDAGWEEDYPGSSPRSRTTSTGQSTCSSTRDRLAHDSMTPARLVAQQLQPLQNSRLHTPRQSLPGIYDSIGNNGGVRATGSMNYRNSPRVRSIGRSSMPDERMPLLMHSAVAIEPPLYSTDLPEFVIPADMPNTGEIGGRRQYSSPRDPGQLSKDASGRRRGKGRSRGRNRKHHEELFLDKDGFIDESYRFTFFNPAVGTIRAQEFADLRTPGMDLAALLQVGGCFWIDVLLPSFHEMHLFSKIFGIHALTVEDIMTQDVREKCEIHANYYFVCFRSFDNDPNSEAYLEPKCIYNVVLREGIITFHMDPAVHQYHVLRRIRRQIDHIVVTPDWLNYAIIDDITDLLAPILQIIEFDVDAIDELVLVISSSEQSDMLLRISTVRKRIMMVMRLLQGKADVVRALTKRFETATAMSMNAFAGTQGIAAERIVANRGSPVWGRDSDSQPRRTSSSEHAWIAPAEMALDQRKGQETLLYLGDVLDHIVTMMQNAAHYDNILGRAHANYLAQISIELTESSNRTNDVMAKLSALAAIVVPLNFITGMWGANVKVPGQEYDDLHYFFCILGMCLLYVIVAIAWARYYKIF</sequence>
<dbReference type="InterPro" id="IPR002523">
    <property type="entry name" value="MgTranspt_CorA/ZnTranspt_ZntB"/>
</dbReference>
<feature type="region of interest" description="Disordered" evidence="6">
    <location>
        <begin position="1"/>
        <end position="73"/>
    </location>
</feature>
<comment type="caution">
    <text evidence="8">The sequence shown here is derived from an EMBL/GenBank/DDBJ whole genome shotgun (WGS) entry which is preliminary data.</text>
</comment>
<proteinExistence type="inferred from homology"/>
<feature type="compositionally biased region" description="Polar residues" evidence="6">
    <location>
        <begin position="35"/>
        <end position="44"/>
    </location>
</feature>
<feature type="region of interest" description="Disordered" evidence="6">
    <location>
        <begin position="555"/>
        <end position="604"/>
    </location>
</feature>
<feature type="transmembrane region" description="Helical" evidence="7">
    <location>
        <begin position="1127"/>
        <end position="1148"/>
    </location>
</feature>
<name>A0A9W8IL18_9FUNG</name>
<reference evidence="8" key="1">
    <citation type="submission" date="2022-07" db="EMBL/GenBank/DDBJ databases">
        <title>Phylogenomic reconstructions and comparative analyses of Kickxellomycotina fungi.</title>
        <authorList>
            <person name="Reynolds N.K."/>
            <person name="Stajich J.E."/>
            <person name="Barry K."/>
            <person name="Grigoriev I.V."/>
            <person name="Crous P."/>
            <person name="Smith M.E."/>
        </authorList>
    </citation>
    <scope>NUCLEOTIDE SEQUENCE</scope>
    <source>
        <strain evidence="8">RSA 476</strain>
    </source>
</reference>
<feature type="region of interest" description="Disordered" evidence="6">
    <location>
        <begin position="188"/>
        <end position="210"/>
    </location>
</feature>
<evidence type="ECO:0000256" key="5">
    <source>
        <dbReference type="ARBA" id="ARBA00023136"/>
    </source>
</evidence>
<dbReference type="PANTHER" id="PTHR21535">
    <property type="entry name" value="MAGNESIUM AND COBALT TRANSPORT PROTEIN/MITOCHONDRIAL IMPORT INNER MEMBRANE TRANSLOCASE SUBUNIT TIM8"/>
    <property type="match status" value="1"/>
</dbReference>
<evidence type="ECO:0000256" key="6">
    <source>
        <dbReference type="SAM" id="MobiDB-lite"/>
    </source>
</evidence>
<evidence type="ECO:0000256" key="2">
    <source>
        <dbReference type="ARBA" id="ARBA00009765"/>
    </source>
</evidence>
<dbReference type="PANTHER" id="PTHR21535:SF51">
    <property type="entry name" value="MANGANESE RESISTANCE PROTEIN MNR2"/>
    <property type="match status" value="1"/>
</dbReference>
<feature type="region of interest" description="Disordered" evidence="6">
    <location>
        <begin position="86"/>
        <end position="130"/>
    </location>
</feature>
<dbReference type="CDD" id="cd12829">
    <property type="entry name" value="Alr1p-like"/>
    <property type="match status" value="1"/>
</dbReference>
<dbReference type="Gene3D" id="3.30.460.20">
    <property type="entry name" value="CorA soluble domain-like"/>
    <property type="match status" value="1"/>
</dbReference>
<feature type="compositionally biased region" description="Low complexity" evidence="6">
    <location>
        <begin position="582"/>
        <end position="598"/>
    </location>
</feature>
<dbReference type="SUPFAM" id="SSF143865">
    <property type="entry name" value="CorA soluble domain-like"/>
    <property type="match status" value="1"/>
</dbReference>
<dbReference type="InterPro" id="IPR045861">
    <property type="entry name" value="CorA_cytoplasmic_dom"/>
</dbReference>
<dbReference type="InterPro" id="IPR044089">
    <property type="entry name" value="Alr1-like"/>
</dbReference>
<feature type="compositionally biased region" description="Basic and acidic residues" evidence="6">
    <location>
        <begin position="196"/>
        <end position="205"/>
    </location>
</feature>
<feature type="compositionally biased region" description="Basic residues" evidence="6">
    <location>
        <begin position="729"/>
        <end position="742"/>
    </location>
</feature>
<protein>
    <submittedName>
        <fullName evidence="8">CorA metal ion transporter</fullName>
    </submittedName>
</protein>
<evidence type="ECO:0000256" key="3">
    <source>
        <dbReference type="ARBA" id="ARBA00022692"/>
    </source>
</evidence>
<keyword evidence="9" id="KW-1185">Reference proteome</keyword>